<dbReference type="VEuPathDB" id="TriTrypDB:TcCLB.510835.10"/>
<dbReference type="VEuPathDB" id="TriTrypDB:BCY84_12637"/>
<feature type="region of interest" description="Disordered" evidence="1">
    <location>
        <begin position="400"/>
        <end position="461"/>
    </location>
</feature>
<keyword evidence="2" id="KW-0472">Membrane</keyword>
<evidence type="ECO:0000313" key="3">
    <source>
        <dbReference type="EMBL" id="PWU91124.1"/>
    </source>
</evidence>
<dbReference type="EMBL" id="PRFA01000045">
    <property type="protein sequence ID" value="PWU91124.1"/>
    <property type="molecule type" value="Genomic_DNA"/>
</dbReference>
<evidence type="ECO:0008006" key="5">
    <source>
        <dbReference type="Google" id="ProtNLM"/>
    </source>
</evidence>
<dbReference type="Proteomes" id="UP000246121">
    <property type="component" value="Unassembled WGS sequence"/>
</dbReference>
<dbReference type="VEuPathDB" id="TriTrypDB:Tc_MARK_8288"/>
<dbReference type="VEuPathDB" id="TriTrypDB:TCDM_01698"/>
<dbReference type="VEuPathDB" id="TriTrypDB:C4B63_45g80"/>
<dbReference type="VEuPathDB" id="TriTrypDB:TcCLB.506401.290"/>
<dbReference type="VEuPathDB" id="TriTrypDB:TCDM_01699"/>
<accession>A0A2V2V4C1</accession>
<dbReference type="AlphaFoldDB" id="A0A2V2V4C1"/>
<keyword evidence="2" id="KW-0812">Transmembrane</keyword>
<protein>
    <recommendedName>
        <fullName evidence="5">Transmembrane protein</fullName>
    </recommendedName>
</protein>
<dbReference type="VEuPathDB" id="TriTrypDB:C3747_15g163"/>
<gene>
    <name evidence="3" type="ORF">C4B63_45g80</name>
</gene>
<comment type="caution">
    <text evidence="3">The sequence shown here is derived from an EMBL/GenBank/DDBJ whole genome shotgun (WGS) entry which is preliminary data.</text>
</comment>
<feature type="compositionally biased region" description="Polar residues" evidence="1">
    <location>
        <begin position="431"/>
        <end position="448"/>
    </location>
</feature>
<sequence>MSTLSSLTAPLLLRQRCRENANAVSDDRERDDTSASIVLYSFPEDFISCMCGNAPQSCGFDRISGVGDSVMDTQASDIASSPLRLPHEWTFASSPFPDTAMGWHAVRTNRLDYVLQMWSQMTAHLLSPRMNKGMGVSFFPARLPNCIVPYLNDHSCNSTYHEVRAHIPIHLVHSPFLDDGSVGNNVEDLDTLMEFSTSRLMYSRRLRSLIHDGVMSFMSVSVRCVPTLTRDELLEAESTSTFVGDGSKDEDTLDCTCSCRTMNFKPIHHLLLPPCTALEPPTPIVLTLRIENYDKPLEADKEDESKTSTGDGVREEDVKLSIHAVVRVTRTRAGDALRWKPEMLAFESLTSLFPMRFAVLGASAIEVGEIGVDGRVPAWVQRTGLEVFRAWQQLRDTWDRLPPSPKPLPPRILTATPSGSVKTQHDPYGVLTQSPTSHESHTMGSRNPESMEEGEENRSVSGDLECNGSNLFLHKMDRVLDPLTDSPETTGVELAGTSVVGEEEEGEEELVMDETKHAILSLAQDLSECRRRGTEMLQAVQRQLFPLLPPLASEKQITSCRRKNRGAKYGNEKETGALNFFYLFFGTIAEAENEDEILQQAITTLSNRCHGPNNTYTTFDECVKDAAEMIQELECRLRAEPFVIMSVRQHHSKNSINGGVAAKNGRKRKDGVFLFAAAAKCLAMGNNRPSGAVCKKSFGKSNGESDDAVTVLRFSSSAIVGARQAIGDTLEKLRMAVAWGRQRVMDINFIFQVCQEVIAPCVEAHTALAKAEQKERAQLQTDHLLCLAISREAISAVHNATDREEEKVVIVGEEKAEDGEEKKKMLEDAAGAQALNGATRTCNEDTPGVVTAGFEKQDEEVKTGRNECTDGLKQTSATDAARLASFADPSVAIAATTKKRRKNGATSNPNPRPQLTGLRVPAPVVNTPLKKRKNDGNNGVKKSFFSPKEAAIQMGVLNLAFSVFLFLCVLGAMAFFFP</sequence>
<dbReference type="VEuPathDB" id="TriTrypDB:TCSYLVIO_009761"/>
<evidence type="ECO:0000256" key="2">
    <source>
        <dbReference type="SAM" id="Phobius"/>
    </source>
</evidence>
<dbReference type="VEuPathDB" id="TriTrypDB:ECC02_000864"/>
<dbReference type="VEuPathDB" id="TriTrypDB:TcG_03028"/>
<feature type="region of interest" description="Disordered" evidence="1">
    <location>
        <begin position="897"/>
        <end position="919"/>
    </location>
</feature>
<organism evidence="3 4">
    <name type="scientific">Trypanosoma cruzi</name>
    <dbReference type="NCBI Taxonomy" id="5693"/>
    <lineage>
        <taxon>Eukaryota</taxon>
        <taxon>Discoba</taxon>
        <taxon>Euglenozoa</taxon>
        <taxon>Kinetoplastea</taxon>
        <taxon>Metakinetoplastina</taxon>
        <taxon>Trypanosomatida</taxon>
        <taxon>Trypanosomatidae</taxon>
        <taxon>Trypanosoma</taxon>
        <taxon>Schizotrypanum</taxon>
    </lineage>
</organism>
<reference evidence="3 4" key="1">
    <citation type="journal article" date="2018" name="Microb. Genom.">
        <title>Expanding an expanded genome: long-read sequencing of Trypanosoma cruzi.</title>
        <authorList>
            <person name="Berna L."/>
            <person name="Rodriguez M."/>
            <person name="Chiribao M.L."/>
            <person name="Parodi-Talice A."/>
            <person name="Pita S."/>
            <person name="Rijo G."/>
            <person name="Alvarez-Valin F."/>
            <person name="Robello C."/>
        </authorList>
    </citation>
    <scope>NUCLEOTIDE SEQUENCE [LARGE SCALE GENOMIC DNA]</scope>
    <source>
        <strain evidence="3 4">Dm28c</strain>
    </source>
</reference>
<feature type="transmembrane region" description="Helical" evidence="2">
    <location>
        <begin position="956"/>
        <end position="977"/>
    </location>
</feature>
<name>A0A2V2V4C1_TRYCR</name>
<evidence type="ECO:0000256" key="1">
    <source>
        <dbReference type="SAM" id="MobiDB-lite"/>
    </source>
</evidence>
<evidence type="ECO:0000313" key="4">
    <source>
        <dbReference type="Proteomes" id="UP000246121"/>
    </source>
</evidence>
<proteinExistence type="predicted"/>
<dbReference type="VEuPathDB" id="TriTrypDB:TcBrA4_0001090"/>
<dbReference type="VEuPathDB" id="TriTrypDB:TcCL_ESM02494"/>
<keyword evidence="2" id="KW-1133">Transmembrane helix</keyword>